<dbReference type="Proteomes" id="UP000238426">
    <property type="component" value="Unassembled WGS sequence"/>
</dbReference>
<dbReference type="Gene3D" id="3.40.50.1820">
    <property type="entry name" value="alpha/beta hydrolase"/>
    <property type="match status" value="1"/>
</dbReference>
<protein>
    <submittedName>
        <fullName evidence="2">Esterase</fullName>
    </submittedName>
</protein>
<dbReference type="SUPFAM" id="SSF53474">
    <property type="entry name" value="alpha/beta-Hydrolases"/>
    <property type="match status" value="1"/>
</dbReference>
<evidence type="ECO:0000313" key="2">
    <source>
        <dbReference type="EMBL" id="PSG88402.1"/>
    </source>
</evidence>
<dbReference type="InterPro" id="IPR029058">
    <property type="entry name" value="AB_hydrolase_fold"/>
</dbReference>
<dbReference type="RefSeq" id="WP_106463540.1">
    <property type="nucleotide sequence ID" value="NZ_PXOQ01000009.1"/>
</dbReference>
<dbReference type="OrthoDB" id="595091at2"/>
<evidence type="ECO:0000259" key="1">
    <source>
        <dbReference type="Pfam" id="PF02230"/>
    </source>
</evidence>
<sequence length="214" mass="24710">MNSTEKEISYTSTNSYTNLNKLTKETKNVWLVCHGLGYLSQYFINYFKNLNTTENYIIAFQAPNKYYQDKTFKHVGACWFTKNNTHTEINNVCSYIDAVLAEENIPRDKNLVLFGYSQGVSVALRYLAYAQLKCKKVIIQSGGIPKELVPDDFNFLDATVHHLYGKQDEYLNDERIAYEKDRAEMLFGKHLKITAFEGKHVVNTSFIREIALSL</sequence>
<dbReference type="EMBL" id="PXOQ01000009">
    <property type="protein sequence ID" value="PSG88402.1"/>
    <property type="molecule type" value="Genomic_DNA"/>
</dbReference>
<reference evidence="2 3" key="1">
    <citation type="submission" date="2018-03" db="EMBL/GenBank/DDBJ databases">
        <title>Mesoflavibacter sp. HG37 and Mesoflavibacter sp. HG96 sp.nov., two marine bacteria isolated from seawater of Western Pacific Ocean.</title>
        <authorList>
            <person name="Cheng H."/>
            <person name="Wu Y.-H."/>
            <person name="Guo L.-L."/>
            <person name="Xu X.-W."/>
        </authorList>
    </citation>
    <scope>NUCLEOTIDE SEQUENCE [LARGE SCALE GENOMIC DNA]</scope>
    <source>
        <strain evidence="2 3">KCTC 32269</strain>
    </source>
</reference>
<evidence type="ECO:0000313" key="3">
    <source>
        <dbReference type="Proteomes" id="UP000238426"/>
    </source>
</evidence>
<accession>A0A2T1N990</accession>
<keyword evidence="3" id="KW-1185">Reference proteome</keyword>
<organism evidence="2 3">
    <name type="scientific">Aurantibacter aestuarii</name>
    <dbReference type="NCBI Taxonomy" id="1266046"/>
    <lineage>
        <taxon>Bacteria</taxon>
        <taxon>Pseudomonadati</taxon>
        <taxon>Bacteroidota</taxon>
        <taxon>Flavobacteriia</taxon>
        <taxon>Flavobacteriales</taxon>
        <taxon>Flavobacteriaceae</taxon>
        <taxon>Aurantibacter</taxon>
    </lineage>
</organism>
<comment type="caution">
    <text evidence="2">The sequence shown here is derived from an EMBL/GenBank/DDBJ whole genome shotgun (WGS) entry which is preliminary data.</text>
</comment>
<dbReference type="GO" id="GO:0016787">
    <property type="term" value="F:hydrolase activity"/>
    <property type="evidence" value="ECO:0007669"/>
    <property type="project" value="InterPro"/>
</dbReference>
<dbReference type="AlphaFoldDB" id="A0A2T1N990"/>
<gene>
    <name evidence="2" type="ORF">C7H52_08865</name>
</gene>
<feature type="domain" description="Phospholipase/carboxylesterase/thioesterase" evidence="1">
    <location>
        <begin position="23"/>
        <end position="175"/>
    </location>
</feature>
<name>A0A2T1N990_9FLAO</name>
<dbReference type="Pfam" id="PF02230">
    <property type="entry name" value="Abhydrolase_2"/>
    <property type="match status" value="1"/>
</dbReference>
<proteinExistence type="predicted"/>
<dbReference type="InterPro" id="IPR003140">
    <property type="entry name" value="PLipase/COase/thioEstase"/>
</dbReference>